<accession>A0A839UF80</accession>
<dbReference type="Pfam" id="PF00149">
    <property type="entry name" value="Metallophos"/>
    <property type="match status" value="1"/>
</dbReference>
<dbReference type="EMBL" id="JACHXN010000028">
    <property type="protein sequence ID" value="MBB3149207.1"/>
    <property type="molecule type" value="Genomic_DNA"/>
</dbReference>
<dbReference type="InterPro" id="IPR004843">
    <property type="entry name" value="Calcineurin-like_PHP"/>
</dbReference>
<keyword evidence="3" id="KW-1185">Reference proteome</keyword>
<dbReference type="AlphaFoldDB" id="A0A839UF80"/>
<organism evidence="2 3">
    <name type="scientific">Phyllobacterium trifolii</name>
    <dbReference type="NCBI Taxonomy" id="300193"/>
    <lineage>
        <taxon>Bacteria</taxon>
        <taxon>Pseudomonadati</taxon>
        <taxon>Pseudomonadota</taxon>
        <taxon>Alphaproteobacteria</taxon>
        <taxon>Hyphomicrobiales</taxon>
        <taxon>Phyllobacteriaceae</taxon>
        <taxon>Phyllobacterium</taxon>
    </lineage>
</organism>
<evidence type="ECO:0000259" key="1">
    <source>
        <dbReference type="Pfam" id="PF00149"/>
    </source>
</evidence>
<name>A0A839UF80_9HYPH</name>
<dbReference type="Gene3D" id="3.60.21.10">
    <property type="match status" value="1"/>
</dbReference>
<proteinExistence type="predicted"/>
<comment type="caution">
    <text evidence="2">The sequence shown here is derived from an EMBL/GenBank/DDBJ whole genome shotgun (WGS) entry which is preliminary data.</text>
</comment>
<dbReference type="SUPFAM" id="SSF56300">
    <property type="entry name" value="Metallo-dependent phosphatases"/>
    <property type="match status" value="1"/>
</dbReference>
<reference evidence="2 3" key="1">
    <citation type="submission" date="2020-08" db="EMBL/GenBank/DDBJ databases">
        <title>Genomic Encyclopedia of Type Strains, Phase III (KMG-III): the genomes of soil and plant-associated and newly described type strains.</title>
        <authorList>
            <person name="Whitman W."/>
        </authorList>
    </citation>
    <scope>NUCLEOTIDE SEQUENCE [LARGE SCALE GENOMIC DNA]</scope>
    <source>
        <strain evidence="2 3">CECT 7015</strain>
    </source>
</reference>
<dbReference type="GO" id="GO:0016787">
    <property type="term" value="F:hydrolase activity"/>
    <property type="evidence" value="ECO:0007669"/>
    <property type="project" value="InterPro"/>
</dbReference>
<dbReference type="Proteomes" id="UP000554520">
    <property type="component" value="Unassembled WGS sequence"/>
</dbReference>
<evidence type="ECO:0000313" key="2">
    <source>
        <dbReference type="EMBL" id="MBB3149207.1"/>
    </source>
</evidence>
<feature type="domain" description="Calcineurin-like phosphoesterase" evidence="1">
    <location>
        <begin position="8"/>
        <end position="66"/>
    </location>
</feature>
<protein>
    <recommendedName>
        <fullName evidence="1">Calcineurin-like phosphoesterase domain-containing protein</fullName>
    </recommendedName>
</protein>
<dbReference type="InterPro" id="IPR029052">
    <property type="entry name" value="Metallo-depent_PP-like"/>
</dbReference>
<gene>
    <name evidence="2" type="ORF">FHS21_005659</name>
</gene>
<evidence type="ECO:0000313" key="3">
    <source>
        <dbReference type="Proteomes" id="UP000554520"/>
    </source>
</evidence>
<dbReference type="RefSeq" id="WP_183664941.1">
    <property type="nucleotide sequence ID" value="NZ_JACHXN010000028.1"/>
</dbReference>
<sequence length="182" mass="20708">MKYYCTYAIGDVHGGADLLELLLKTICRDARERRCEPRMIFLGDLADHGPDSCRVGRLAAAALRRYPESSILTSDHDHIITRIIEGDIPSKNETDDWIEIKAVRQHLTHTGRKHHKNYYKSSLANIGHNATFFLRLFGIQRDLDTLMSMPGYAPERDLKNSRKRICEALAKASWILTVSSPT</sequence>